<reference evidence="1 2" key="1">
    <citation type="submission" date="2017-02" db="EMBL/GenBank/DDBJ databases">
        <title>The new phylogeny of genus Mycobacterium.</title>
        <authorList>
            <person name="Tortoli E."/>
            <person name="Trovato A."/>
            <person name="Cirillo D.M."/>
        </authorList>
    </citation>
    <scope>NUCLEOTIDE SEQUENCE [LARGE SCALE GENOMIC DNA]</scope>
    <source>
        <strain evidence="1 2">DSM 45093</strain>
    </source>
</reference>
<accession>A0A1X0DZH8</accession>
<dbReference type="RefSeq" id="WP_083082117.1">
    <property type="nucleotide sequence ID" value="NZ_MVHU01000030.1"/>
</dbReference>
<dbReference type="AlphaFoldDB" id="A0A1X0DZH8"/>
<gene>
    <name evidence="1" type="ORF">BST28_17450</name>
</gene>
<dbReference type="EMBL" id="MVHU01000030">
    <property type="protein sequence ID" value="ORA77588.1"/>
    <property type="molecule type" value="Genomic_DNA"/>
</dbReference>
<evidence type="ECO:0008006" key="3">
    <source>
        <dbReference type="Google" id="ProtNLM"/>
    </source>
</evidence>
<sequence length="83" mass="9193">MRAILRDAMDDDRIPEYAGTGWVAENFGVSRSRVFAAIHAGKLPATRLKNESQKESFLIRPEDAALLWGYLLDDADKGELATA</sequence>
<comment type="caution">
    <text evidence="1">The sequence shown here is derived from an EMBL/GenBank/DDBJ whole genome shotgun (WGS) entry which is preliminary data.</text>
</comment>
<organism evidence="1 2">
    <name type="scientific">Mycolicibacter kumamotonensis</name>
    <dbReference type="NCBI Taxonomy" id="354243"/>
    <lineage>
        <taxon>Bacteria</taxon>
        <taxon>Bacillati</taxon>
        <taxon>Actinomycetota</taxon>
        <taxon>Actinomycetes</taxon>
        <taxon>Mycobacteriales</taxon>
        <taxon>Mycobacteriaceae</taxon>
        <taxon>Mycolicibacter</taxon>
    </lineage>
</organism>
<evidence type="ECO:0000313" key="1">
    <source>
        <dbReference type="EMBL" id="ORA77588.1"/>
    </source>
</evidence>
<proteinExistence type="predicted"/>
<name>A0A1X0DZH8_9MYCO</name>
<dbReference type="Proteomes" id="UP000192713">
    <property type="component" value="Unassembled WGS sequence"/>
</dbReference>
<evidence type="ECO:0000313" key="2">
    <source>
        <dbReference type="Proteomes" id="UP000192713"/>
    </source>
</evidence>
<protein>
    <recommendedName>
        <fullName evidence="3">DNA-binding protein</fullName>
    </recommendedName>
</protein>